<accession>A0A0F9CW06</accession>
<protein>
    <submittedName>
        <fullName evidence="1">Uncharacterized protein</fullName>
    </submittedName>
</protein>
<dbReference type="EMBL" id="LAZR01031509">
    <property type="protein sequence ID" value="KKL53548.1"/>
    <property type="molecule type" value="Genomic_DNA"/>
</dbReference>
<dbReference type="AlphaFoldDB" id="A0A0F9CW06"/>
<proteinExistence type="predicted"/>
<gene>
    <name evidence="1" type="ORF">LCGC14_2274320</name>
</gene>
<reference evidence="1" key="1">
    <citation type="journal article" date="2015" name="Nature">
        <title>Complex archaea that bridge the gap between prokaryotes and eukaryotes.</title>
        <authorList>
            <person name="Spang A."/>
            <person name="Saw J.H."/>
            <person name="Jorgensen S.L."/>
            <person name="Zaremba-Niedzwiedzka K."/>
            <person name="Martijn J."/>
            <person name="Lind A.E."/>
            <person name="van Eijk R."/>
            <person name="Schleper C."/>
            <person name="Guy L."/>
            <person name="Ettema T.J."/>
        </authorList>
    </citation>
    <scope>NUCLEOTIDE SEQUENCE</scope>
</reference>
<comment type="caution">
    <text evidence="1">The sequence shown here is derived from an EMBL/GenBank/DDBJ whole genome shotgun (WGS) entry which is preliminary data.</text>
</comment>
<organism evidence="1">
    <name type="scientific">marine sediment metagenome</name>
    <dbReference type="NCBI Taxonomy" id="412755"/>
    <lineage>
        <taxon>unclassified sequences</taxon>
        <taxon>metagenomes</taxon>
        <taxon>ecological metagenomes</taxon>
    </lineage>
</organism>
<sequence length="61" mass="7451">MPKQKKDIEIRFVLKEDRDTTVYNDFIEARDYFKIKDNEVAKMLLIKGIEIWFRKELKGEN</sequence>
<evidence type="ECO:0000313" key="1">
    <source>
        <dbReference type="EMBL" id="KKL53548.1"/>
    </source>
</evidence>
<name>A0A0F9CW06_9ZZZZ</name>